<dbReference type="AlphaFoldDB" id="A0A9P4U6V5"/>
<evidence type="ECO:0000313" key="1">
    <source>
        <dbReference type="EMBL" id="KAF2439475.1"/>
    </source>
</evidence>
<dbReference type="EMBL" id="MU001509">
    <property type="protein sequence ID" value="KAF2439475.1"/>
    <property type="molecule type" value="Genomic_DNA"/>
</dbReference>
<keyword evidence="2" id="KW-1185">Reference proteome</keyword>
<name>A0A9P4U6V5_9PLEO</name>
<dbReference type="PANTHER" id="PTHR47381">
    <property type="entry name" value="ALPHA/BETA-HYDROLASES SUPERFAMILY PROTEIN"/>
    <property type="match status" value="1"/>
</dbReference>
<gene>
    <name evidence="1" type="ORF">P171DRAFT_436129</name>
</gene>
<proteinExistence type="predicted"/>
<dbReference type="InterPro" id="IPR029058">
    <property type="entry name" value="AB_hydrolase_fold"/>
</dbReference>
<dbReference type="Gene3D" id="3.40.50.1820">
    <property type="entry name" value="alpha/beta hydrolase"/>
    <property type="match status" value="1"/>
</dbReference>
<sequence>MAATNNPLEGTAVDRTPISTHTYTIAGIRTTVHGLDELPPAASTVACLWLLHPRLQTAETMAPVATAIISAWNARIHAAKTSTTGLIAVSFDQRNHGTRLVDKLHNEAWRQGNPRHAQDMFGCIHGTATDTSQIMDHLTSYIFTAPSAPHITQHFVLGISLGGHAAWHCILAEPRITAAVVGIGCPDYTRLMADRARLSKLDSYTESTPPGAAFLGSADFPRALQDAVAQYDPAGLLLPGHFNPAGPDPEVGKPATDRMKVLLRERLQGKRILTLSGEADKLVPYAAGEAFLAVFKRALEEEPALDVGFEDVLFDGVGHAFPAAMVEKSADWICGLLERGEGQVSSKI</sequence>
<organism evidence="1 2">
    <name type="scientific">Karstenula rhodostoma CBS 690.94</name>
    <dbReference type="NCBI Taxonomy" id="1392251"/>
    <lineage>
        <taxon>Eukaryota</taxon>
        <taxon>Fungi</taxon>
        <taxon>Dikarya</taxon>
        <taxon>Ascomycota</taxon>
        <taxon>Pezizomycotina</taxon>
        <taxon>Dothideomycetes</taxon>
        <taxon>Pleosporomycetidae</taxon>
        <taxon>Pleosporales</taxon>
        <taxon>Massarineae</taxon>
        <taxon>Didymosphaeriaceae</taxon>
        <taxon>Karstenula</taxon>
    </lineage>
</organism>
<evidence type="ECO:0000313" key="2">
    <source>
        <dbReference type="Proteomes" id="UP000799764"/>
    </source>
</evidence>
<dbReference type="OrthoDB" id="2152248at2759"/>
<reference evidence="1" key="1">
    <citation type="journal article" date="2020" name="Stud. Mycol.">
        <title>101 Dothideomycetes genomes: a test case for predicting lifestyles and emergence of pathogens.</title>
        <authorList>
            <person name="Haridas S."/>
            <person name="Albert R."/>
            <person name="Binder M."/>
            <person name="Bloem J."/>
            <person name="Labutti K."/>
            <person name="Salamov A."/>
            <person name="Andreopoulos B."/>
            <person name="Baker S."/>
            <person name="Barry K."/>
            <person name="Bills G."/>
            <person name="Bluhm B."/>
            <person name="Cannon C."/>
            <person name="Castanera R."/>
            <person name="Culley D."/>
            <person name="Daum C."/>
            <person name="Ezra D."/>
            <person name="Gonzalez J."/>
            <person name="Henrissat B."/>
            <person name="Kuo A."/>
            <person name="Liang C."/>
            <person name="Lipzen A."/>
            <person name="Lutzoni F."/>
            <person name="Magnuson J."/>
            <person name="Mondo S."/>
            <person name="Nolan M."/>
            <person name="Ohm R."/>
            <person name="Pangilinan J."/>
            <person name="Park H.-J."/>
            <person name="Ramirez L."/>
            <person name="Alfaro M."/>
            <person name="Sun H."/>
            <person name="Tritt A."/>
            <person name="Yoshinaga Y."/>
            <person name="Zwiers L.-H."/>
            <person name="Turgeon B."/>
            <person name="Goodwin S."/>
            <person name="Spatafora J."/>
            <person name="Crous P."/>
            <person name="Grigoriev I."/>
        </authorList>
    </citation>
    <scope>NUCLEOTIDE SEQUENCE</scope>
    <source>
        <strain evidence="1">CBS 690.94</strain>
    </source>
</reference>
<dbReference type="Proteomes" id="UP000799764">
    <property type="component" value="Unassembled WGS sequence"/>
</dbReference>
<accession>A0A9P4U6V5</accession>
<dbReference type="SUPFAM" id="SSF53474">
    <property type="entry name" value="alpha/beta-Hydrolases"/>
    <property type="match status" value="1"/>
</dbReference>
<comment type="caution">
    <text evidence="1">The sequence shown here is derived from an EMBL/GenBank/DDBJ whole genome shotgun (WGS) entry which is preliminary data.</text>
</comment>
<dbReference type="PANTHER" id="PTHR47381:SF3">
    <property type="entry name" value="ALPHA_BETA-HYDROLASES SUPERFAMILY PROTEIN"/>
    <property type="match status" value="1"/>
</dbReference>
<protein>
    <submittedName>
        <fullName evidence="1">Alpha/beta-hydrolase</fullName>
    </submittedName>
</protein>